<feature type="active site" description="Proton donor/acceptor" evidence="14">
    <location>
        <position position="235"/>
    </location>
</feature>
<evidence type="ECO:0000256" key="10">
    <source>
        <dbReference type="ARBA" id="ARBA00047960"/>
    </source>
</evidence>
<comment type="caution">
    <text evidence="18">The sequence shown here is derived from an EMBL/GenBank/DDBJ whole genome shotgun (WGS) entry which is preliminary data.</text>
</comment>
<dbReference type="GO" id="GO:0045174">
    <property type="term" value="F:glutathione dehydrogenase (ascorbate) activity"/>
    <property type="evidence" value="ECO:0007669"/>
    <property type="project" value="UniProtKB-EC"/>
</dbReference>
<keyword evidence="8" id="KW-0961">Cell wall biogenesis/degradation</keyword>
<dbReference type="FunCoup" id="V5F7E4">
    <property type="interactions" value="158"/>
</dbReference>
<dbReference type="GO" id="GO:0005737">
    <property type="term" value="C:cytoplasm"/>
    <property type="evidence" value="ECO:0007669"/>
    <property type="project" value="UniProtKB-SubCell"/>
</dbReference>
<evidence type="ECO:0000256" key="1">
    <source>
        <dbReference type="ARBA" id="ARBA00004496"/>
    </source>
</evidence>
<evidence type="ECO:0000256" key="8">
    <source>
        <dbReference type="ARBA" id="ARBA00023316"/>
    </source>
</evidence>
<keyword evidence="6" id="KW-0808">Transferase</keyword>
<comment type="catalytic activity">
    <reaction evidence="11">
        <text>L-dehydroascorbate + 2 glutathione = glutathione disulfide + L-ascorbate</text>
        <dbReference type="Rhea" id="RHEA:24424"/>
        <dbReference type="ChEBI" id="CHEBI:38290"/>
        <dbReference type="ChEBI" id="CHEBI:57925"/>
        <dbReference type="ChEBI" id="CHEBI:58297"/>
        <dbReference type="ChEBI" id="CHEBI:58539"/>
        <dbReference type="EC" id="1.8.5.1"/>
    </reaction>
</comment>
<dbReference type="Gene3D" id="3.40.30.10">
    <property type="entry name" value="Glutaredoxin"/>
    <property type="match status" value="1"/>
</dbReference>
<evidence type="ECO:0000256" key="11">
    <source>
        <dbReference type="ARBA" id="ARBA00049544"/>
    </source>
</evidence>
<dbReference type="OrthoDB" id="2309723at2759"/>
<dbReference type="InterPro" id="IPR036249">
    <property type="entry name" value="Thioredoxin-like_sf"/>
</dbReference>
<comment type="subcellular location">
    <subcellularLocation>
        <location evidence="1">Cytoplasm</location>
    </subcellularLocation>
</comment>
<dbReference type="InterPro" id="IPR040079">
    <property type="entry name" value="Glutathione_S-Trfase"/>
</dbReference>
<dbReference type="SUPFAM" id="SSF47616">
    <property type="entry name" value="GST C-terminal domain-like"/>
    <property type="match status" value="1"/>
</dbReference>
<dbReference type="CDD" id="cd03190">
    <property type="entry name" value="GST_C_Omega_like"/>
    <property type="match status" value="1"/>
</dbReference>
<evidence type="ECO:0000256" key="4">
    <source>
        <dbReference type="ARBA" id="ARBA00012452"/>
    </source>
</evidence>
<evidence type="ECO:0000259" key="17">
    <source>
        <dbReference type="PROSITE" id="PS50405"/>
    </source>
</evidence>
<dbReference type="Pfam" id="PF13410">
    <property type="entry name" value="GST_C_2"/>
    <property type="match status" value="1"/>
</dbReference>
<accession>V5F7E4</accession>
<evidence type="ECO:0000313" key="18">
    <source>
        <dbReference type="EMBL" id="GAD91749.1"/>
    </source>
</evidence>
<dbReference type="PIRSF" id="PIRSF015753">
    <property type="entry name" value="GST"/>
    <property type="match status" value="1"/>
</dbReference>
<dbReference type="InParanoid" id="V5F7E4"/>
<dbReference type="PANTHER" id="PTHR32419">
    <property type="entry name" value="GLUTATHIONYL-HYDROQUINONE REDUCTASE"/>
    <property type="match status" value="1"/>
</dbReference>
<dbReference type="FunFam" id="3.40.30.10:FF:000162">
    <property type="entry name" value="Glutathione S-transferase Gst3"/>
    <property type="match status" value="1"/>
</dbReference>
<dbReference type="SFLD" id="SFLDS00019">
    <property type="entry name" value="Glutathione_Transferase_(cytos"/>
    <property type="match status" value="1"/>
</dbReference>
<comment type="catalytic activity">
    <reaction evidence="10">
        <text>RX + glutathione = an S-substituted glutathione + a halide anion + H(+)</text>
        <dbReference type="Rhea" id="RHEA:16437"/>
        <dbReference type="ChEBI" id="CHEBI:15378"/>
        <dbReference type="ChEBI" id="CHEBI:16042"/>
        <dbReference type="ChEBI" id="CHEBI:17792"/>
        <dbReference type="ChEBI" id="CHEBI:57925"/>
        <dbReference type="ChEBI" id="CHEBI:90779"/>
        <dbReference type="EC" id="2.5.1.18"/>
    </reaction>
</comment>
<dbReference type="SUPFAM" id="SSF52833">
    <property type="entry name" value="Thioredoxin-like"/>
    <property type="match status" value="1"/>
</dbReference>
<evidence type="ECO:0000256" key="12">
    <source>
        <dbReference type="ARBA" id="ARBA00055859"/>
    </source>
</evidence>
<name>V5F7E4_BYSSN</name>
<organism evidence="18 19">
    <name type="scientific">Byssochlamys spectabilis (strain No. 5 / NBRC 109023)</name>
    <name type="common">Paecilomyces variotii</name>
    <dbReference type="NCBI Taxonomy" id="1356009"/>
    <lineage>
        <taxon>Eukaryota</taxon>
        <taxon>Fungi</taxon>
        <taxon>Dikarya</taxon>
        <taxon>Ascomycota</taxon>
        <taxon>Pezizomycotina</taxon>
        <taxon>Eurotiomycetes</taxon>
        <taxon>Eurotiomycetidae</taxon>
        <taxon>Eurotiales</taxon>
        <taxon>Thermoascaceae</taxon>
        <taxon>Paecilomyces</taxon>
    </lineage>
</organism>
<dbReference type="SFLD" id="SFLDG01206">
    <property type="entry name" value="Xi.1"/>
    <property type="match status" value="1"/>
</dbReference>
<evidence type="ECO:0000256" key="6">
    <source>
        <dbReference type="ARBA" id="ARBA00022679"/>
    </source>
</evidence>
<feature type="binding site" evidence="15">
    <location>
        <begin position="167"/>
        <end position="170"/>
    </location>
    <ligand>
        <name>glutathione</name>
        <dbReference type="ChEBI" id="CHEBI:57925"/>
    </ligand>
</feature>
<evidence type="ECO:0000313" key="19">
    <source>
        <dbReference type="Proteomes" id="UP000018001"/>
    </source>
</evidence>
<dbReference type="eggNOG" id="KOG2903">
    <property type="taxonomic scope" value="Eukaryota"/>
</dbReference>
<feature type="binding site" evidence="15">
    <location>
        <begin position="185"/>
        <end position="186"/>
    </location>
    <ligand>
        <name>glutathione</name>
        <dbReference type="ChEBI" id="CHEBI:57925"/>
    </ligand>
</feature>
<dbReference type="InterPro" id="IPR047047">
    <property type="entry name" value="GST_Omega-like_C"/>
</dbReference>
<dbReference type="PROSITE" id="PS50405">
    <property type="entry name" value="GST_CTER"/>
    <property type="match status" value="1"/>
</dbReference>
<dbReference type="HOGENOM" id="CLU_037263_0_1_1"/>
<reference evidence="19" key="1">
    <citation type="journal article" date="2014" name="Genome Announc.">
        <title>Draft genome sequence of the formaldehyde-resistant fungus Byssochlamys spectabilis No. 5 (anamorph Paecilomyces variotii No. 5) (NBRC109023).</title>
        <authorList>
            <person name="Oka T."/>
            <person name="Ekino K."/>
            <person name="Fukuda K."/>
            <person name="Nomura Y."/>
        </authorList>
    </citation>
    <scope>NUCLEOTIDE SEQUENCE [LARGE SCALE GENOMIC DNA]</scope>
    <source>
        <strain evidence="19">No. 5 / NBRC 109023</strain>
    </source>
</reference>
<dbReference type="PANTHER" id="PTHR32419:SF6">
    <property type="entry name" value="GLUTATHIONE S-TRANSFERASE OMEGA-LIKE 1-RELATED"/>
    <property type="match status" value="1"/>
</dbReference>
<evidence type="ECO:0000256" key="5">
    <source>
        <dbReference type="ARBA" id="ARBA00022490"/>
    </source>
</evidence>
<dbReference type="AlphaFoldDB" id="V5F7E4"/>
<dbReference type="InterPro" id="IPR036282">
    <property type="entry name" value="Glutathione-S-Trfase_C_sf"/>
</dbReference>
<evidence type="ECO:0000256" key="9">
    <source>
        <dbReference type="ARBA" id="ARBA00032186"/>
    </source>
</evidence>
<feature type="binding site" evidence="15">
    <location>
        <position position="127"/>
    </location>
    <ligand>
        <name>glutathione</name>
        <dbReference type="ChEBI" id="CHEBI:57925"/>
    </ligand>
</feature>
<feature type="domain" description="GST C-terminal" evidence="17">
    <location>
        <begin position="201"/>
        <end position="344"/>
    </location>
</feature>
<protein>
    <recommendedName>
        <fullName evidence="13">Glutathione S-transferase omega-like 2</fullName>
        <ecNumber evidence="3">1.8.5.1</ecNumber>
        <ecNumber evidence="4">2.5.1.18</ecNumber>
    </recommendedName>
    <alternativeName>
        <fullName evidence="9">Glutathione-dependent dehydroascorbate reductase</fullName>
    </alternativeName>
</protein>
<dbReference type="InterPro" id="IPR004045">
    <property type="entry name" value="Glutathione_S-Trfase_N"/>
</dbReference>
<evidence type="ECO:0000256" key="15">
    <source>
        <dbReference type="PIRSR" id="PIRSR015753-2"/>
    </source>
</evidence>
<dbReference type="InterPro" id="IPR010987">
    <property type="entry name" value="Glutathione-S-Trfase_C-like"/>
</dbReference>
<dbReference type="EC" id="2.5.1.18" evidence="4"/>
<evidence type="ECO:0000256" key="14">
    <source>
        <dbReference type="PIRSR" id="PIRSR015753-1"/>
    </source>
</evidence>
<dbReference type="Proteomes" id="UP000018001">
    <property type="component" value="Unassembled WGS sequence"/>
</dbReference>
<proteinExistence type="inferred from homology"/>
<dbReference type="EC" id="1.8.5.1" evidence="3"/>
<evidence type="ECO:0000256" key="16">
    <source>
        <dbReference type="PIRSR" id="PIRSR015753-3"/>
    </source>
</evidence>
<evidence type="ECO:0000256" key="3">
    <source>
        <dbReference type="ARBA" id="ARBA00012436"/>
    </source>
</evidence>
<feature type="site" description="Lowers pKa of active site Cys" evidence="16">
    <location>
        <position position="344"/>
    </location>
</feature>
<dbReference type="EMBL" id="BAUL01000004">
    <property type="protein sequence ID" value="GAD91749.1"/>
    <property type="molecule type" value="Genomic_DNA"/>
</dbReference>
<keyword evidence="5" id="KW-0963">Cytoplasm</keyword>
<feature type="site" description="Lowers pKa of active site Cys" evidence="16">
    <location>
        <position position="299"/>
    </location>
</feature>
<evidence type="ECO:0000256" key="13">
    <source>
        <dbReference type="ARBA" id="ARBA00070045"/>
    </source>
</evidence>
<comment type="function">
    <text evidence="12">Active as '1-Cys' thiol transferase against beta-hydroxyethyl disulfide (HED), as dehydroascorbate reductase and as dimethylarsinic acid reductase, while not active against the standard GST substrate 1-chloro-2,4-dinitrobenzene (CDNB). May be involved in cell wall organization and biogenesis.</text>
</comment>
<feature type="active site" description="Nucleophile" evidence="14">
    <location>
        <position position="94"/>
    </location>
</feature>
<comment type="similarity">
    <text evidence="2">Belongs to the GST superfamily. Omega family.</text>
</comment>
<evidence type="ECO:0000256" key="7">
    <source>
        <dbReference type="ARBA" id="ARBA00023002"/>
    </source>
</evidence>
<keyword evidence="7" id="KW-0560">Oxidoreductase</keyword>
<dbReference type="Pfam" id="PF13409">
    <property type="entry name" value="GST_N_2"/>
    <property type="match status" value="1"/>
</dbReference>
<dbReference type="Gene3D" id="1.20.1050.10">
    <property type="match status" value="1"/>
</dbReference>
<evidence type="ECO:0000256" key="2">
    <source>
        <dbReference type="ARBA" id="ARBA00011067"/>
    </source>
</evidence>
<keyword evidence="19" id="KW-1185">Reference proteome</keyword>
<dbReference type="SFLD" id="SFLDG01148">
    <property type="entry name" value="Xi_(cytGST)"/>
    <property type="match status" value="1"/>
</dbReference>
<dbReference type="GO" id="GO:0004364">
    <property type="term" value="F:glutathione transferase activity"/>
    <property type="evidence" value="ECO:0007669"/>
    <property type="project" value="UniProtKB-EC"/>
</dbReference>
<gene>
    <name evidence="18" type="ORF">PVAR5_0323</name>
</gene>
<dbReference type="GO" id="GO:0071555">
    <property type="term" value="P:cell wall organization"/>
    <property type="evidence" value="ECO:0007669"/>
    <property type="project" value="UniProtKB-KW"/>
</dbReference>
<dbReference type="FunFam" id="1.20.1050.10:FF:000038">
    <property type="entry name" value="Glutathione S-transferase omega-like 2"/>
    <property type="match status" value="1"/>
</dbReference>
<sequence length="377" mass="43574">MHRSLLRSTQLVYHLQPPKGIQFATSSVSARISASNPGARTMSTGKITDWVDPKDKSGEFKRGASVFRNWISREQGATFPPEKDRYHLYVSYACPWAHRTLIVRKLKGLEDIIPYTSVHWHMGEKGWRFATSDEKLPGDNVTPDPVHPDFTHLRDIYFSVDPEYKGRFTVPTLYDKKAKRIVSNESSEIIRMFYYEFDDLLPEKYKKVDLFPESLRSDIEATNDWVYNDVNNGVYKSGFATTQEAYEKAVNTLFSSLDRIEAHLAERQAKSSSPFYFGDSVTEADVRLYTTIIRFDPVYVQHFKCNIRDIRSGYPAIHRWLRALYWDIPAFRETTEFEHIKKHYTKSHAQINQFAITPVGPVPDILPKDQEVAAASK</sequence>
<dbReference type="InterPro" id="IPR016639">
    <property type="entry name" value="GST_Omega/GSH"/>
</dbReference>